<dbReference type="NCBIfam" id="TIGR00229">
    <property type="entry name" value="sensory_box"/>
    <property type="match status" value="2"/>
</dbReference>
<proteinExistence type="predicted"/>
<dbReference type="EMBL" id="PXWF02000049">
    <property type="protein sequence ID" value="PWF55080.1"/>
    <property type="molecule type" value="Genomic_DNA"/>
</dbReference>
<dbReference type="Proteomes" id="UP000241421">
    <property type="component" value="Unassembled WGS sequence"/>
</dbReference>
<feature type="domain" description="PAC" evidence="2">
    <location>
        <begin position="233"/>
        <end position="285"/>
    </location>
</feature>
<dbReference type="CDD" id="cd01948">
    <property type="entry name" value="EAL"/>
    <property type="match status" value="1"/>
</dbReference>
<dbReference type="SMART" id="SM00086">
    <property type="entry name" value="PAC"/>
    <property type="match status" value="2"/>
</dbReference>
<dbReference type="PROSITE" id="PS50112">
    <property type="entry name" value="PAS"/>
    <property type="match status" value="2"/>
</dbReference>
<dbReference type="InterPro" id="IPR001633">
    <property type="entry name" value="EAL_dom"/>
</dbReference>
<evidence type="ECO:0000313" key="6">
    <source>
        <dbReference type="Proteomes" id="UP000241421"/>
    </source>
</evidence>
<dbReference type="SMART" id="SM00267">
    <property type="entry name" value="GGDEF"/>
    <property type="match status" value="1"/>
</dbReference>
<dbReference type="InterPro" id="IPR052155">
    <property type="entry name" value="Biofilm_reg_signaling"/>
</dbReference>
<dbReference type="InterPro" id="IPR000014">
    <property type="entry name" value="PAS"/>
</dbReference>
<dbReference type="RefSeq" id="WP_106756150.1">
    <property type="nucleotide sequence ID" value="NZ_PXWF02000049.1"/>
</dbReference>
<reference evidence="5 6" key="1">
    <citation type="submission" date="2018-04" db="EMBL/GenBank/DDBJ databases">
        <title>Massilia violaceinigra sp. nov., a novel purple-pigmented bacterium isolated from Tianshan glacier, Xinjiang, China.</title>
        <authorList>
            <person name="Wang H."/>
        </authorList>
    </citation>
    <scope>NUCLEOTIDE SEQUENCE [LARGE SCALE GENOMIC DNA]</scope>
    <source>
        <strain evidence="5 6">B448-2</strain>
    </source>
</reference>
<dbReference type="OrthoDB" id="9813903at2"/>
<dbReference type="SMART" id="SM00052">
    <property type="entry name" value="EAL"/>
    <property type="match status" value="1"/>
</dbReference>
<dbReference type="NCBIfam" id="TIGR00254">
    <property type="entry name" value="GGDEF"/>
    <property type="match status" value="1"/>
</dbReference>
<dbReference type="InterPro" id="IPR043128">
    <property type="entry name" value="Rev_trsase/Diguanyl_cyclase"/>
</dbReference>
<feature type="domain" description="PAS" evidence="1">
    <location>
        <begin position="59"/>
        <end position="105"/>
    </location>
</feature>
<sequence>MAETALERALTLVRAARKLDGEAQARALASLEAALEEAGAQAAHGQHGAGGGDEVLVEIDPAGYLTGWNRGAAAMFGYTAAEALGQHVLFLYCADDEDAEIAELFPSQRGGLIEVRRRKKNGETIWLRLAPGAADDADGHACGMLVRMTPVGALLDGDAKQRLHARIIEDSEQGVLITDHLERIVSVNSAFTRITGYSQSESIGRTPDLLRSGAHDAEFRGRVRAAMRGHGTWRGEIIGRRKNGELFPQSVTVSVVRDPNGVITNTFSLFSDISVHKDAEARMQRMANYDSLTGLPNRALFNHLFGQVLAASRRNNDRGALLVLDASRIGAISDTLGHDIANELIVTVGVMLRMALRDADILARIDGCKYAIGLQGVATREQAGLVARKLLDLLAAPITLGSHCLRVSADVGIATYPEDSIDTAALMHCAEMALARASDSGAGILFYREEMDLSAREHMLLETELRQALAGQQLELHYQPKVSLRNGRIVGAEALIRWRHPLRGMIRPDVFIALAEESGLIVEIGDWVLDEACRQVRQWMDEGLTMPPIAVNLSARQFDAGLPARVQAVLDRHGVRPEQIMLEITESLLVRGADSVIAIMNQLVAMGMALALDDFGTGYSSLAYLKKFPISVLKIDRSFVTGLPFDEHDCAIARAIVTMARQLRQEIVAEGVETREQMTFLRELGCDQLQGYLFSPATRASEFALMQHEGRRLMVTAEVG</sequence>
<feature type="domain" description="PAS" evidence="1">
    <location>
        <begin position="160"/>
        <end position="206"/>
    </location>
</feature>
<evidence type="ECO:0000313" key="5">
    <source>
        <dbReference type="EMBL" id="PWF55080.1"/>
    </source>
</evidence>
<dbReference type="SUPFAM" id="SSF55785">
    <property type="entry name" value="PYP-like sensor domain (PAS domain)"/>
    <property type="match status" value="2"/>
</dbReference>
<dbReference type="CDD" id="cd00130">
    <property type="entry name" value="PAS"/>
    <property type="match status" value="2"/>
</dbReference>
<evidence type="ECO:0000259" key="3">
    <source>
        <dbReference type="PROSITE" id="PS50883"/>
    </source>
</evidence>
<dbReference type="PROSITE" id="PS50883">
    <property type="entry name" value="EAL"/>
    <property type="match status" value="1"/>
</dbReference>
<dbReference type="CDD" id="cd01949">
    <property type="entry name" value="GGDEF"/>
    <property type="match status" value="1"/>
</dbReference>
<dbReference type="PANTHER" id="PTHR44757:SF2">
    <property type="entry name" value="BIOFILM ARCHITECTURE MAINTENANCE PROTEIN MBAA"/>
    <property type="match status" value="1"/>
</dbReference>
<feature type="domain" description="GGDEF" evidence="4">
    <location>
        <begin position="317"/>
        <end position="450"/>
    </location>
</feature>
<evidence type="ECO:0000259" key="1">
    <source>
        <dbReference type="PROSITE" id="PS50112"/>
    </source>
</evidence>
<organism evidence="5 6">
    <name type="scientific">Massilia glaciei</name>
    <dbReference type="NCBI Taxonomy" id="1524097"/>
    <lineage>
        <taxon>Bacteria</taxon>
        <taxon>Pseudomonadati</taxon>
        <taxon>Pseudomonadota</taxon>
        <taxon>Betaproteobacteria</taxon>
        <taxon>Burkholderiales</taxon>
        <taxon>Oxalobacteraceae</taxon>
        <taxon>Telluria group</taxon>
        <taxon>Massilia</taxon>
    </lineage>
</organism>
<keyword evidence="6" id="KW-1185">Reference proteome</keyword>
<evidence type="ECO:0000259" key="4">
    <source>
        <dbReference type="PROSITE" id="PS50887"/>
    </source>
</evidence>
<dbReference type="Gene3D" id="3.30.450.20">
    <property type="entry name" value="PAS domain"/>
    <property type="match status" value="2"/>
</dbReference>
<comment type="caution">
    <text evidence="5">The sequence shown here is derived from an EMBL/GenBank/DDBJ whole genome shotgun (WGS) entry which is preliminary data.</text>
</comment>
<dbReference type="InterPro" id="IPR029787">
    <property type="entry name" value="Nucleotide_cyclase"/>
</dbReference>
<dbReference type="AlphaFoldDB" id="A0A2U2I5P6"/>
<dbReference type="PANTHER" id="PTHR44757">
    <property type="entry name" value="DIGUANYLATE CYCLASE DGCP"/>
    <property type="match status" value="1"/>
</dbReference>
<dbReference type="SMART" id="SM00091">
    <property type="entry name" value="PAS"/>
    <property type="match status" value="2"/>
</dbReference>
<dbReference type="SUPFAM" id="SSF55073">
    <property type="entry name" value="Nucleotide cyclase"/>
    <property type="match status" value="1"/>
</dbReference>
<gene>
    <name evidence="5" type="ORF">C7C56_003725</name>
</gene>
<dbReference type="Pfam" id="PF00563">
    <property type="entry name" value="EAL"/>
    <property type="match status" value="1"/>
</dbReference>
<dbReference type="Gene3D" id="3.30.70.270">
    <property type="match status" value="1"/>
</dbReference>
<dbReference type="InterPro" id="IPR000700">
    <property type="entry name" value="PAS-assoc_C"/>
</dbReference>
<dbReference type="Pfam" id="PF13426">
    <property type="entry name" value="PAS_9"/>
    <property type="match status" value="2"/>
</dbReference>
<dbReference type="PROSITE" id="PS50887">
    <property type="entry name" value="GGDEF"/>
    <property type="match status" value="1"/>
</dbReference>
<dbReference type="FunFam" id="3.20.20.450:FF:000001">
    <property type="entry name" value="Cyclic di-GMP phosphodiesterase yahA"/>
    <property type="match status" value="1"/>
</dbReference>
<accession>A0A2U2I5P6</accession>
<dbReference type="InterPro" id="IPR000160">
    <property type="entry name" value="GGDEF_dom"/>
</dbReference>
<protein>
    <submittedName>
        <fullName evidence="5">Phosphodiesterase</fullName>
    </submittedName>
</protein>
<dbReference type="InterPro" id="IPR001610">
    <property type="entry name" value="PAC"/>
</dbReference>
<name>A0A2U2I5P6_9BURK</name>
<evidence type="ECO:0000259" key="2">
    <source>
        <dbReference type="PROSITE" id="PS50113"/>
    </source>
</evidence>
<dbReference type="SUPFAM" id="SSF141868">
    <property type="entry name" value="EAL domain-like"/>
    <property type="match status" value="1"/>
</dbReference>
<dbReference type="InterPro" id="IPR035965">
    <property type="entry name" value="PAS-like_dom_sf"/>
</dbReference>
<feature type="domain" description="EAL" evidence="3">
    <location>
        <begin position="458"/>
        <end position="711"/>
    </location>
</feature>
<dbReference type="PROSITE" id="PS50113">
    <property type="entry name" value="PAC"/>
    <property type="match status" value="1"/>
</dbReference>
<dbReference type="Pfam" id="PF00990">
    <property type="entry name" value="GGDEF"/>
    <property type="match status" value="1"/>
</dbReference>
<dbReference type="InterPro" id="IPR035919">
    <property type="entry name" value="EAL_sf"/>
</dbReference>
<dbReference type="Gene3D" id="3.20.20.450">
    <property type="entry name" value="EAL domain"/>
    <property type="match status" value="1"/>
</dbReference>